<feature type="binding site" evidence="18">
    <location>
        <position position="162"/>
    </location>
    <ligand>
        <name>K(+)</name>
        <dbReference type="ChEBI" id="CHEBI:29103"/>
    </ligand>
</feature>
<evidence type="ECO:0000256" key="15">
    <source>
        <dbReference type="ARBA" id="ARBA00048238"/>
    </source>
</evidence>
<dbReference type="InterPro" id="IPR030677">
    <property type="entry name" value="Nnr"/>
</dbReference>
<dbReference type="GO" id="GO:0052856">
    <property type="term" value="F:NAD(P)HX epimerase activity"/>
    <property type="evidence" value="ECO:0007669"/>
    <property type="project" value="UniProtKB-UniRule"/>
</dbReference>
<comment type="subunit">
    <text evidence="17">Homotetramer.</text>
</comment>
<dbReference type="InterPro" id="IPR017953">
    <property type="entry name" value="Carbohydrate_kinase_pred_CS"/>
</dbReference>
<feature type="binding site" evidence="17">
    <location>
        <position position="442"/>
    </location>
    <ligand>
        <name>AMP</name>
        <dbReference type="ChEBI" id="CHEBI:456215"/>
    </ligand>
</feature>
<feature type="binding site" evidence="17">
    <location>
        <begin position="413"/>
        <end position="417"/>
    </location>
    <ligand>
        <name>AMP</name>
        <dbReference type="ChEBI" id="CHEBI:456215"/>
    </ligand>
</feature>
<dbReference type="PIRSF" id="PIRSF017184">
    <property type="entry name" value="Nnr"/>
    <property type="match status" value="1"/>
</dbReference>
<evidence type="ECO:0000259" key="21">
    <source>
        <dbReference type="PROSITE" id="PS51385"/>
    </source>
</evidence>
<protein>
    <recommendedName>
        <fullName evidence="19">Bifunctional NAD(P)H-hydrate repair enzyme</fullName>
    </recommendedName>
    <alternativeName>
        <fullName evidence="19">Nicotinamide nucleotide repair protein</fullName>
    </alternativeName>
    <domain>
        <recommendedName>
            <fullName evidence="19">ADP-dependent (S)-NAD(P)H-hydrate dehydratase</fullName>
            <ecNumber evidence="19">4.2.1.136</ecNumber>
        </recommendedName>
        <alternativeName>
            <fullName evidence="19">ADP-dependent NAD(P)HX dehydratase</fullName>
        </alternativeName>
    </domain>
    <domain>
        <recommendedName>
            <fullName evidence="19">NAD(P)H-hydrate epimerase</fullName>
            <ecNumber evidence="19">5.1.99.6</ecNumber>
        </recommendedName>
    </domain>
</protein>
<feature type="binding site" evidence="18">
    <location>
        <position position="58"/>
    </location>
    <ligand>
        <name>K(+)</name>
        <dbReference type="ChEBI" id="CHEBI:29103"/>
    </ligand>
</feature>
<evidence type="ECO:0000313" key="22">
    <source>
        <dbReference type="EMBL" id="KIP63390.1"/>
    </source>
</evidence>
<dbReference type="SUPFAM" id="SSF53613">
    <property type="entry name" value="Ribokinase-like"/>
    <property type="match status" value="1"/>
</dbReference>
<dbReference type="STRING" id="1602171.ST44_03815"/>
<dbReference type="HAMAP" id="MF_01966">
    <property type="entry name" value="NADHX_epimerase"/>
    <property type="match status" value="1"/>
</dbReference>
<dbReference type="HAMAP" id="MF_01965">
    <property type="entry name" value="NADHX_dehydratase"/>
    <property type="match status" value="1"/>
</dbReference>
<keyword evidence="9 18" id="KW-0630">Potassium</keyword>
<name>A0A0D0I764_9BACT</name>
<dbReference type="AlphaFoldDB" id="A0A0D0I764"/>
<comment type="catalytic activity">
    <reaction evidence="2 18 19">
        <text>(6R)-NADPHX = (6S)-NADPHX</text>
        <dbReference type="Rhea" id="RHEA:32227"/>
        <dbReference type="ChEBI" id="CHEBI:64076"/>
        <dbReference type="ChEBI" id="CHEBI:64077"/>
        <dbReference type="EC" id="5.1.99.6"/>
    </reaction>
</comment>
<keyword evidence="6 17" id="KW-0547">Nucleotide-binding</keyword>
<evidence type="ECO:0000256" key="9">
    <source>
        <dbReference type="ARBA" id="ARBA00022958"/>
    </source>
</evidence>
<dbReference type="Proteomes" id="UP000032046">
    <property type="component" value="Unassembled WGS sequence"/>
</dbReference>
<dbReference type="PROSITE" id="PS01050">
    <property type="entry name" value="YJEF_C_2"/>
    <property type="match status" value="1"/>
</dbReference>
<dbReference type="Pfam" id="PF01256">
    <property type="entry name" value="Carb_kinase"/>
    <property type="match status" value="1"/>
</dbReference>
<comment type="function">
    <text evidence="18">Catalyzes the epimerization of the S- and R-forms of NAD(P)HX, a damaged form of NAD(P)H that is a result of enzymatic or heat-dependent hydration. This is a prerequisite for the S-specific NAD(P)H-hydrate dehydratase to allow the repair of both epimers of NAD(P)HX.</text>
</comment>
<dbReference type="RefSeq" id="WP_042518211.1">
    <property type="nucleotide sequence ID" value="NZ_JXQK01000043.1"/>
</dbReference>
<dbReference type="EC" id="5.1.99.6" evidence="19"/>
<keyword evidence="11 18" id="KW-0413">Isomerase</keyword>
<feature type="binding site" evidence="17">
    <location>
        <position position="326"/>
    </location>
    <ligand>
        <name>(6S)-NADPHX</name>
        <dbReference type="ChEBI" id="CHEBI:64076"/>
    </ligand>
</feature>
<feature type="binding site" evidence="18">
    <location>
        <position position="159"/>
    </location>
    <ligand>
        <name>(6S)-NADPHX</name>
        <dbReference type="ChEBI" id="CHEBI:64076"/>
    </ligand>
</feature>
<dbReference type="PROSITE" id="PS51383">
    <property type="entry name" value="YJEF_C_3"/>
    <property type="match status" value="1"/>
</dbReference>
<dbReference type="InterPro" id="IPR000631">
    <property type="entry name" value="CARKD"/>
</dbReference>
<dbReference type="GO" id="GO:0110051">
    <property type="term" value="P:metabolite repair"/>
    <property type="evidence" value="ECO:0007669"/>
    <property type="project" value="TreeGrafter"/>
</dbReference>
<feature type="binding site" evidence="17">
    <location>
        <position position="377"/>
    </location>
    <ligand>
        <name>(6S)-NADPHX</name>
        <dbReference type="ChEBI" id="CHEBI:64076"/>
    </ligand>
</feature>
<dbReference type="GO" id="GO:0005524">
    <property type="term" value="F:ATP binding"/>
    <property type="evidence" value="ECO:0007669"/>
    <property type="project" value="UniProtKB-UniRule"/>
</dbReference>
<comment type="catalytic activity">
    <reaction evidence="15 17 19">
        <text>(6S)-NADHX + ADP = AMP + phosphate + NADH + H(+)</text>
        <dbReference type="Rhea" id="RHEA:32223"/>
        <dbReference type="ChEBI" id="CHEBI:15378"/>
        <dbReference type="ChEBI" id="CHEBI:43474"/>
        <dbReference type="ChEBI" id="CHEBI:57945"/>
        <dbReference type="ChEBI" id="CHEBI:64074"/>
        <dbReference type="ChEBI" id="CHEBI:456215"/>
        <dbReference type="ChEBI" id="CHEBI:456216"/>
        <dbReference type="EC" id="4.2.1.136"/>
    </reaction>
</comment>
<evidence type="ECO:0000256" key="1">
    <source>
        <dbReference type="ARBA" id="ARBA00000013"/>
    </source>
</evidence>
<dbReference type="Gene3D" id="3.40.1190.20">
    <property type="match status" value="1"/>
</dbReference>
<accession>A0A0D0I764</accession>
<evidence type="ECO:0000256" key="8">
    <source>
        <dbReference type="ARBA" id="ARBA00022857"/>
    </source>
</evidence>
<feature type="binding site" evidence="17">
    <location>
        <position position="263"/>
    </location>
    <ligand>
        <name>(6S)-NADPHX</name>
        <dbReference type="ChEBI" id="CHEBI:64076"/>
    </ligand>
</feature>
<organism evidence="22 23">
    <name type="scientific">Prevotella pectinovora</name>
    <dbReference type="NCBI Taxonomy" id="1602169"/>
    <lineage>
        <taxon>Bacteria</taxon>
        <taxon>Pseudomonadati</taxon>
        <taxon>Bacteroidota</taxon>
        <taxon>Bacteroidia</taxon>
        <taxon>Bacteroidales</taxon>
        <taxon>Prevotellaceae</taxon>
        <taxon>Prevotella</taxon>
    </lineage>
</organism>
<comment type="cofactor">
    <cofactor evidence="17">
        <name>Mg(2+)</name>
        <dbReference type="ChEBI" id="CHEBI:18420"/>
    </cofactor>
</comment>
<dbReference type="GO" id="GO:0046872">
    <property type="term" value="F:metal ion binding"/>
    <property type="evidence" value="ECO:0007669"/>
    <property type="project" value="UniProtKB-UniRule"/>
</dbReference>
<comment type="function">
    <text evidence="17">Catalyzes the dehydration of the S-form of NAD(P)HX at the expense of ADP, which is converted to AMP. Together with NAD(P)HX epimerase, which catalyzes the epimerization of the S- and R-forms, the enzyme allows the repair of both epimers of NAD(P)HX, a damaged form of NAD(P)H that is a result of enzymatic or heat-dependent hydration.</text>
</comment>
<evidence type="ECO:0000256" key="10">
    <source>
        <dbReference type="ARBA" id="ARBA00023027"/>
    </source>
</evidence>
<evidence type="ECO:0000256" key="13">
    <source>
        <dbReference type="ARBA" id="ARBA00023268"/>
    </source>
</evidence>
<feature type="domain" description="YjeF C-terminal" evidence="20">
    <location>
        <begin position="228"/>
        <end position="502"/>
    </location>
</feature>
<gene>
    <name evidence="17" type="primary">nnrD</name>
    <name evidence="18" type="synonym">nnrE</name>
    <name evidence="22" type="ORF">ST44_03815</name>
</gene>
<dbReference type="GO" id="GO:0046496">
    <property type="term" value="P:nicotinamide nucleotide metabolic process"/>
    <property type="evidence" value="ECO:0007669"/>
    <property type="project" value="UniProtKB-UniRule"/>
</dbReference>
<feature type="binding site" evidence="17">
    <location>
        <position position="443"/>
    </location>
    <ligand>
        <name>(6S)-NADPHX</name>
        <dbReference type="ChEBI" id="CHEBI:64076"/>
    </ligand>
</feature>
<evidence type="ECO:0000256" key="18">
    <source>
        <dbReference type="HAMAP-Rule" id="MF_01966"/>
    </source>
</evidence>
<comment type="similarity">
    <text evidence="18">Belongs to the NnrE/AIBP family.</text>
</comment>
<keyword evidence="5 18" id="KW-0479">Metal-binding</keyword>
<evidence type="ECO:0000256" key="16">
    <source>
        <dbReference type="ARBA" id="ARBA00049209"/>
    </source>
</evidence>
<dbReference type="SUPFAM" id="SSF64153">
    <property type="entry name" value="YjeF N-terminal domain-like"/>
    <property type="match status" value="1"/>
</dbReference>
<comment type="catalytic activity">
    <reaction evidence="16 17 19">
        <text>(6S)-NADPHX + ADP = AMP + phosphate + NADPH + H(+)</text>
        <dbReference type="Rhea" id="RHEA:32235"/>
        <dbReference type="ChEBI" id="CHEBI:15378"/>
        <dbReference type="ChEBI" id="CHEBI:43474"/>
        <dbReference type="ChEBI" id="CHEBI:57783"/>
        <dbReference type="ChEBI" id="CHEBI:64076"/>
        <dbReference type="ChEBI" id="CHEBI:456215"/>
        <dbReference type="ChEBI" id="CHEBI:456216"/>
        <dbReference type="EC" id="4.2.1.136"/>
    </reaction>
</comment>
<dbReference type="NCBIfam" id="TIGR00196">
    <property type="entry name" value="yjeF_cterm"/>
    <property type="match status" value="1"/>
</dbReference>
<evidence type="ECO:0000256" key="7">
    <source>
        <dbReference type="ARBA" id="ARBA00022840"/>
    </source>
</evidence>
<keyword evidence="8 17" id="KW-0521">NADP</keyword>
<comment type="similarity">
    <text evidence="3 19">In the N-terminal section; belongs to the NnrE/AIBP family.</text>
</comment>
<dbReference type="NCBIfam" id="TIGR00197">
    <property type="entry name" value="yjeF_nterm"/>
    <property type="match status" value="1"/>
</dbReference>
<evidence type="ECO:0000313" key="23">
    <source>
        <dbReference type="Proteomes" id="UP000032046"/>
    </source>
</evidence>
<keyword evidence="10 17" id="KW-0520">NAD</keyword>
<feature type="binding site" evidence="18">
    <location>
        <position position="126"/>
    </location>
    <ligand>
        <name>K(+)</name>
        <dbReference type="ChEBI" id="CHEBI:29103"/>
    </ligand>
</feature>
<evidence type="ECO:0000256" key="3">
    <source>
        <dbReference type="ARBA" id="ARBA00006001"/>
    </source>
</evidence>
<comment type="catalytic activity">
    <reaction evidence="1 18 19">
        <text>(6R)-NADHX = (6S)-NADHX</text>
        <dbReference type="Rhea" id="RHEA:32215"/>
        <dbReference type="ChEBI" id="CHEBI:64074"/>
        <dbReference type="ChEBI" id="CHEBI:64075"/>
        <dbReference type="EC" id="5.1.99.6"/>
    </reaction>
</comment>
<dbReference type="PANTHER" id="PTHR12592:SF0">
    <property type="entry name" value="ATP-DEPENDENT (S)-NAD(P)H-HYDRATE DEHYDRATASE"/>
    <property type="match status" value="1"/>
</dbReference>
<dbReference type="EMBL" id="JXQK01000043">
    <property type="protein sequence ID" value="KIP63390.1"/>
    <property type="molecule type" value="Genomic_DNA"/>
</dbReference>
<evidence type="ECO:0000256" key="2">
    <source>
        <dbReference type="ARBA" id="ARBA00000909"/>
    </source>
</evidence>
<dbReference type="GO" id="GO:0052855">
    <property type="term" value="F:ADP-dependent NAD(P)H-hydrate dehydratase activity"/>
    <property type="evidence" value="ECO:0007669"/>
    <property type="project" value="UniProtKB-UniRule"/>
</dbReference>
<dbReference type="CDD" id="cd01171">
    <property type="entry name" value="YXKO-related"/>
    <property type="match status" value="1"/>
</dbReference>
<feature type="binding site" evidence="18">
    <location>
        <begin position="57"/>
        <end position="61"/>
    </location>
    <ligand>
        <name>(6S)-NADPHX</name>
        <dbReference type="ChEBI" id="CHEBI:64076"/>
    </ligand>
</feature>
<evidence type="ECO:0000256" key="4">
    <source>
        <dbReference type="ARBA" id="ARBA00009524"/>
    </source>
</evidence>
<evidence type="ECO:0000259" key="20">
    <source>
        <dbReference type="PROSITE" id="PS51383"/>
    </source>
</evidence>
<comment type="function">
    <text evidence="14 19">Bifunctional enzyme that catalyzes the epimerization of the S- and R-forms of NAD(P)HX and the dehydration of the S-form of NAD(P)HX at the expense of ADP, which is converted to AMP. This allows the repair of both epimers of NAD(P)HX, a damaged form of NAD(P)H that is a result of enzymatic or heat-dependent hydration.</text>
</comment>
<dbReference type="Gene3D" id="3.40.50.10260">
    <property type="entry name" value="YjeF N-terminal domain"/>
    <property type="match status" value="1"/>
</dbReference>
<keyword evidence="23" id="KW-1185">Reference proteome</keyword>
<evidence type="ECO:0000256" key="14">
    <source>
        <dbReference type="ARBA" id="ARBA00025153"/>
    </source>
</evidence>
<dbReference type="InterPro" id="IPR004443">
    <property type="entry name" value="YjeF_N_dom"/>
</dbReference>
<comment type="cofactor">
    <cofactor evidence="18 19">
        <name>K(+)</name>
        <dbReference type="ChEBI" id="CHEBI:29103"/>
    </cofactor>
    <text evidence="18 19">Binds 1 potassium ion per subunit.</text>
</comment>
<evidence type="ECO:0000256" key="12">
    <source>
        <dbReference type="ARBA" id="ARBA00023239"/>
    </source>
</evidence>
<keyword evidence="12 17" id="KW-0456">Lyase</keyword>
<dbReference type="EC" id="4.2.1.136" evidence="19"/>
<sequence>MKILTGTQIRELDKYTIEHEPIKSIDLMERAAKALTRAITRVWDDNTSVVVFAGPGNNGGDALAVARMMGEQGYSVKVYLFNVSGTLSADCSANKERLAGAAGVTFIEVTNEFDPPELPASVLVIDGLFGSGLSKPLSGGFASLVKYINQSECRVVSIDIPSGLMTEDNSYNTRTNIIRADYTFTLQQMKLAFLFPENQRYLGRLGVLDIRLSAEGIEKADAKYEIVDENFVRTLLRPRGDFWHKGDAGTSLIVAGSYGMAGAAILASRACFRSGAGKVITHVPARNNDIMQIAVPEAIVSRDADDNLFTEPVADDSFDAMGIGPGIGTDEVTATAFISQLRRAQVPTVVDADGLNILASHRAWFQRIPVGTILTPHPLEFERLAGVRFNDGFEQLSKAVEMAQTMQIYIILKGHYSALCMPDGKVMFNSTGNSGMATAGSGDVLTGVLTALLARGYNQKDACLIGTYVHGLAGDLAAEELGVESVTAGDIVRFLPKAFKRLDD</sequence>
<dbReference type="PANTHER" id="PTHR12592">
    <property type="entry name" value="ATP-DEPENDENT (S)-NAD(P)H-HYDRATE DEHYDRATASE FAMILY MEMBER"/>
    <property type="match status" value="1"/>
</dbReference>
<comment type="similarity">
    <text evidence="17">Belongs to the NnrD/CARKD family.</text>
</comment>
<dbReference type="Pfam" id="PF03853">
    <property type="entry name" value="YjeF_N"/>
    <property type="match status" value="1"/>
</dbReference>
<dbReference type="PROSITE" id="PS51385">
    <property type="entry name" value="YJEF_N"/>
    <property type="match status" value="1"/>
</dbReference>
<evidence type="ECO:0000256" key="6">
    <source>
        <dbReference type="ARBA" id="ARBA00022741"/>
    </source>
</evidence>
<comment type="caution">
    <text evidence="22">The sequence shown here is derived from an EMBL/GenBank/DDBJ whole genome shotgun (WGS) entry which is preliminary data.</text>
</comment>
<evidence type="ECO:0000256" key="5">
    <source>
        <dbReference type="ARBA" id="ARBA00022723"/>
    </source>
</evidence>
<dbReference type="InterPro" id="IPR036652">
    <property type="entry name" value="YjeF_N_dom_sf"/>
</dbReference>
<keyword evidence="13" id="KW-0511">Multifunctional enzyme</keyword>
<proteinExistence type="inferred from homology"/>
<evidence type="ECO:0000256" key="19">
    <source>
        <dbReference type="PIRNR" id="PIRNR017184"/>
    </source>
</evidence>
<evidence type="ECO:0000256" key="17">
    <source>
        <dbReference type="HAMAP-Rule" id="MF_01965"/>
    </source>
</evidence>
<comment type="caution">
    <text evidence="18">Lacks conserved residue(s) required for the propagation of feature annotation.</text>
</comment>
<comment type="similarity">
    <text evidence="4 19">In the C-terminal section; belongs to the NnrD/CARKD family.</text>
</comment>
<feature type="binding site" evidence="18">
    <location>
        <begin position="130"/>
        <end position="136"/>
    </location>
    <ligand>
        <name>(6S)-NADPHX</name>
        <dbReference type="ChEBI" id="CHEBI:64076"/>
    </ligand>
</feature>
<dbReference type="InterPro" id="IPR029056">
    <property type="entry name" value="Ribokinase-like"/>
</dbReference>
<reference evidence="22 23" key="1">
    <citation type="submission" date="2015-01" db="EMBL/GenBank/DDBJ databases">
        <title>Comparative genomics of non-oral Prevotella species.</title>
        <authorList>
            <person name="Accetto T."/>
            <person name="Nograsek B."/>
            <person name="Avgustin G."/>
        </authorList>
    </citation>
    <scope>NUCLEOTIDE SEQUENCE [LARGE SCALE GENOMIC DNA]</scope>
    <source>
        <strain evidence="22 23">P5-119</strain>
    </source>
</reference>
<feature type="domain" description="YjeF N-terminal" evidence="21">
    <location>
        <begin position="9"/>
        <end position="218"/>
    </location>
</feature>
<evidence type="ECO:0000256" key="11">
    <source>
        <dbReference type="ARBA" id="ARBA00023235"/>
    </source>
</evidence>
<keyword evidence="7 17" id="KW-0067">ATP-binding</keyword>